<reference evidence="4" key="1">
    <citation type="submission" date="2019-03" db="EMBL/GenBank/DDBJ databases">
        <title>Aquabacterium pictum sp.nov., the first bacteriochlorophyll a-containing freshwater bacterium in the genus Aquabacterium of the class Betaproteobacteria.</title>
        <authorList>
            <person name="Hirose S."/>
            <person name="Tank M."/>
            <person name="Hara E."/>
            <person name="Tamaki H."/>
            <person name="Takaichi S."/>
            <person name="Haruta S."/>
            <person name="Hanada S."/>
        </authorList>
    </citation>
    <scope>NUCLEOTIDE SEQUENCE [LARGE SCALE GENOMIC DNA]</scope>
    <source>
        <strain evidence="4">W35</strain>
    </source>
</reference>
<evidence type="ECO:0000256" key="2">
    <source>
        <dbReference type="SAM" id="Phobius"/>
    </source>
</evidence>
<keyword evidence="4" id="KW-1185">Reference proteome</keyword>
<dbReference type="Proteomes" id="UP000301751">
    <property type="component" value="Unassembled WGS sequence"/>
</dbReference>
<dbReference type="InterPro" id="IPR031044">
    <property type="entry name" value="Small_Trp_rich"/>
</dbReference>
<feature type="transmembrane region" description="Helical" evidence="2">
    <location>
        <begin position="26"/>
        <end position="43"/>
    </location>
</feature>
<dbReference type="NCBIfam" id="TIGR04438">
    <property type="entry name" value="small_Trp_rich"/>
    <property type="match status" value="1"/>
</dbReference>
<gene>
    <name evidence="3" type="ORF">AQPW35_23660</name>
</gene>
<sequence length="93" mass="10221">MWLVVVGVVLSGLKLAGVGFVAGWSWWLVLAPFALAAVWWKVADMTGITQRQAMAREDARAAQRREAQFESLGMRPPSAGRPAKPERSNRADN</sequence>
<evidence type="ECO:0000256" key="1">
    <source>
        <dbReference type="SAM" id="MobiDB-lite"/>
    </source>
</evidence>
<protein>
    <recommendedName>
        <fullName evidence="5">TIGR04438 family Trp-rich protein</fullName>
    </recommendedName>
</protein>
<proteinExistence type="predicted"/>
<keyword evidence="2" id="KW-0472">Membrane</keyword>
<feature type="region of interest" description="Disordered" evidence="1">
    <location>
        <begin position="66"/>
        <end position="93"/>
    </location>
</feature>
<evidence type="ECO:0000313" key="4">
    <source>
        <dbReference type="Proteomes" id="UP000301751"/>
    </source>
</evidence>
<dbReference type="EMBL" id="BJCL01000005">
    <property type="protein sequence ID" value="GCL63285.1"/>
    <property type="molecule type" value="Genomic_DNA"/>
</dbReference>
<organism evidence="3 4">
    <name type="scientific">Pseudaquabacterium pictum</name>
    <dbReference type="NCBI Taxonomy" id="2315236"/>
    <lineage>
        <taxon>Bacteria</taxon>
        <taxon>Pseudomonadati</taxon>
        <taxon>Pseudomonadota</taxon>
        <taxon>Betaproteobacteria</taxon>
        <taxon>Burkholderiales</taxon>
        <taxon>Sphaerotilaceae</taxon>
        <taxon>Pseudaquabacterium</taxon>
    </lineage>
</organism>
<name>A0A480AU65_9BURK</name>
<accession>A0A480AU65</accession>
<evidence type="ECO:0000313" key="3">
    <source>
        <dbReference type="EMBL" id="GCL63285.1"/>
    </source>
</evidence>
<keyword evidence="2" id="KW-1133">Transmembrane helix</keyword>
<dbReference type="AlphaFoldDB" id="A0A480AU65"/>
<dbReference type="OrthoDB" id="8689816at2"/>
<dbReference type="RefSeq" id="WP_137733024.1">
    <property type="nucleotide sequence ID" value="NZ_BJCL01000005.1"/>
</dbReference>
<comment type="caution">
    <text evidence="3">The sequence shown here is derived from an EMBL/GenBank/DDBJ whole genome shotgun (WGS) entry which is preliminary data.</text>
</comment>
<feature type="compositionally biased region" description="Basic and acidic residues" evidence="1">
    <location>
        <begin position="83"/>
        <end position="93"/>
    </location>
</feature>
<keyword evidence="2" id="KW-0812">Transmembrane</keyword>
<evidence type="ECO:0008006" key="5">
    <source>
        <dbReference type="Google" id="ProtNLM"/>
    </source>
</evidence>